<dbReference type="PANTHER" id="PTHR48228:SF5">
    <property type="entry name" value="ALPHA-METHYLACYL-COA RACEMASE"/>
    <property type="match status" value="1"/>
</dbReference>
<organism evidence="1 2">
    <name type="scientific">Primorskyibacter flagellatus</name>
    <dbReference type="NCBI Taxonomy" id="1387277"/>
    <lineage>
        <taxon>Bacteria</taxon>
        <taxon>Pseudomonadati</taxon>
        <taxon>Pseudomonadota</taxon>
        <taxon>Alphaproteobacteria</taxon>
        <taxon>Rhodobacterales</taxon>
        <taxon>Roseobacteraceae</taxon>
        <taxon>Primorskyibacter</taxon>
    </lineage>
</organism>
<accession>A0A917AGM4</accession>
<sequence>MSDPKPLAGRRILEVQSAGDDPAVREAIAFCGRMLSDLGAEVLTGPSSSGQPFLTQGKTLSKHPEGRIDLALTGAGTAPGQERARVSVSMLPEGAGDIPVSEFTVMATGGLLDIVGDPDRAPLRLPGHQLARAAGLAAFTAASACLHGGQSSRAHVSLLDTAIWLNWKSLVVARENGRAPSRLGAGSEWQTVRCADGWMGLVYRQEDWTALKALVGNPRLDDPDLNVRAIRRQRAAEVTAMIEEHFLTMTRAEIMGYAGRNRIPLGAVLSPREVIDDAHSRARGAFVATPGGVMPRLPVKWNGKGIGPGQVLR</sequence>
<dbReference type="InterPro" id="IPR003673">
    <property type="entry name" value="CoA-Trfase_fam_III"/>
</dbReference>
<dbReference type="InterPro" id="IPR044855">
    <property type="entry name" value="CoA-Trfase_III_dom3_sf"/>
</dbReference>
<dbReference type="PANTHER" id="PTHR48228">
    <property type="entry name" value="SUCCINYL-COA--D-CITRAMALATE COA-TRANSFERASE"/>
    <property type="match status" value="1"/>
</dbReference>
<dbReference type="RefSeq" id="WP_188479628.1">
    <property type="nucleotide sequence ID" value="NZ_BMFJ01000004.1"/>
</dbReference>
<dbReference type="AlphaFoldDB" id="A0A917AGM4"/>
<dbReference type="Proteomes" id="UP000612855">
    <property type="component" value="Unassembled WGS sequence"/>
</dbReference>
<dbReference type="EMBL" id="BMFJ01000004">
    <property type="protein sequence ID" value="GGE50034.1"/>
    <property type="molecule type" value="Genomic_DNA"/>
</dbReference>
<keyword evidence="2" id="KW-1185">Reference proteome</keyword>
<dbReference type="Gene3D" id="3.30.1540.10">
    <property type="entry name" value="formyl-coa transferase, domain 3"/>
    <property type="match status" value="1"/>
</dbReference>
<dbReference type="Pfam" id="PF02515">
    <property type="entry name" value="CoA_transf_3"/>
    <property type="match status" value="1"/>
</dbReference>
<evidence type="ECO:0000313" key="1">
    <source>
        <dbReference type="EMBL" id="GGE50034.1"/>
    </source>
</evidence>
<dbReference type="InterPro" id="IPR050509">
    <property type="entry name" value="CoA-transferase_III"/>
</dbReference>
<dbReference type="SUPFAM" id="SSF89796">
    <property type="entry name" value="CoA-transferase family III (CaiB/BaiF)"/>
    <property type="match status" value="1"/>
</dbReference>
<dbReference type="Gene3D" id="3.40.50.10540">
    <property type="entry name" value="Crotonobetainyl-coa:carnitine coa-transferase, domain 1"/>
    <property type="match status" value="1"/>
</dbReference>
<dbReference type="GO" id="GO:0003824">
    <property type="term" value="F:catalytic activity"/>
    <property type="evidence" value="ECO:0007669"/>
    <property type="project" value="InterPro"/>
</dbReference>
<proteinExistence type="predicted"/>
<gene>
    <name evidence="1" type="ORF">GCM10011360_41340</name>
</gene>
<evidence type="ECO:0000313" key="2">
    <source>
        <dbReference type="Proteomes" id="UP000612855"/>
    </source>
</evidence>
<comment type="caution">
    <text evidence="1">The sequence shown here is derived from an EMBL/GenBank/DDBJ whole genome shotgun (WGS) entry which is preliminary data.</text>
</comment>
<reference evidence="2" key="1">
    <citation type="journal article" date="2019" name="Int. J. Syst. Evol. Microbiol.">
        <title>The Global Catalogue of Microorganisms (GCM) 10K type strain sequencing project: providing services to taxonomists for standard genome sequencing and annotation.</title>
        <authorList>
            <consortium name="The Broad Institute Genomics Platform"/>
            <consortium name="The Broad Institute Genome Sequencing Center for Infectious Disease"/>
            <person name="Wu L."/>
            <person name="Ma J."/>
        </authorList>
    </citation>
    <scope>NUCLEOTIDE SEQUENCE [LARGE SCALE GENOMIC DNA]</scope>
    <source>
        <strain evidence="2">CGMCC 1.12664</strain>
    </source>
</reference>
<protein>
    <submittedName>
        <fullName evidence="1">Uncharacterized protein</fullName>
    </submittedName>
</protein>
<name>A0A917AGM4_9RHOB</name>
<dbReference type="InterPro" id="IPR023606">
    <property type="entry name" value="CoA-Trfase_III_dom_1_sf"/>
</dbReference>